<evidence type="ECO:0000313" key="2">
    <source>
        <dbReference type="Proteomes" id="UP001234297"/>
    </source>
</evidence>
<gene>
    <name evidence="1" type="ORF">MRB53_027834</name>
</gene>
<proteinExistence type="predicted"/>
<sequence length="131" mass="15439">MFNYSISIYADGVFISFYKWEKLSFKLVKIRVVEMSRNQGVQGTKEVTRSFTSIERESDLQSIIDSFSSTMVSMKWPKSTISTAIFQRRMQYRWRLHEHSNHLRINVYTACVTLQLRNRWSAVASSTRHST</sequence>
<reference evidence="1 2" key="1">
    <citation type="journal article" date="2022" name="Hortic Res">
        <title>A haplotype resolved chromosomal level avocado genome allows analysis of novel avocado genes.</title>
        <authorList>
            <person name="Nath O."/>
            <person name="Fletcher S.J."/>
            <person name="Hayward A."/>
            <person name="Shaw L.M."/>
            <person name="Masouleh A.K."/>
            <person name="Furtado A."/>
            <person name="Henry R.J."/>
            <person name="Mitter N."/>
        </authorList>
    </citation>
    <scope>NUCLEOTIDE SEQUENCE [LARGE SCALE GENOMIC DNA]</scope>
    <source>
        <strain evidence="2">cv. Hass</strain>
    </source>
</reference>
<keyword evidence="2" id="KW-1185">Reference proteome</keyword>
<protein>
    <submittedName>
        <fullName evidence="1">Uncharacterized protein</fullName>
    </submittedName>
</protein>
<organism evidence="1 2">
    <name type="scientific">Persea americana</name>
    <name type="common">Avocado</name>
    <dbReference type="NCBI Taxonomy" id="3435"/>
    <lineage>
        <taxon>Eukaryota</taxon>
        <taxon>Viridiplantae</taxon>
        <taxon>Streptophyta</taxon>
        <taxon>Embryophyta</taxon>
        <taxon>Tracheophyta</taxon>
        <taxon>Spermatophyta</taxon>
        <taxon>Magnoliopsida</taxon>
        <taxon>Magnoliidae</taxon>
        <taxon>Laurales</taxon>
        <taxon>Lauraceae</taxon>
        <taxon>Persea</taxon>
    </lineage>
</organism>
<comment type="caution">
    <text evidence="1">The sequence shown here is derived from an EMBL/GenBank/DDBJ whole genome shotgun (WGS) entry which is preliminary data.</text>
</comment>
<dbReference type="Proteomes" id="UP001234297">
    <property type="component" value="Chromosome 9"/>
</dbReference>
<name>A0ACC2KDT2_PERAE</name>
<evidence type="ECO:0000313" key="1">
    <source>
        <dbReference type="EMBL" id="KAJ8619305.1"/>
    </source>
</evidence>
<accession>A0ACC2KDT2</accession>
<dbReference type="EMBL" id="CM056817">
    <property type="protein sequence ID" value="KAJ8619305.1"/>
    <property type="molecule type" value="Genomic_DNA"/>
</dbReference>